<dbReference type="AlphaFoldDB" id="H1Z2Q2"/>
<accession>H1Z2Q2</accession>
<gene>
    <name evidence="2" type="ORF">Metlim_2405</name>
</gene>
<dbReference type="STRING" id="937775.Metlim_2405"/>
<evidence type="ECO:0000313" key="2">
    <source>
        <dbReference type="EMBL" id="EHQ36455.1"/>
    </source>
</evidence>
<name>H1Z2Q2_9EURY</name>
<keyword evidence="1" id="KW-1133">Transmembrane helix</keyword>
<sequence length="113" mass="12111">MSDDVTLNIDFADTEPIKTESRFSVLKSRFGLKVAAASTGMAGLVSCVSADTSINWTSITDLLEGVTTIFPSIGNMVVAIIPTLMILAVVGFVLYFFDAILDAISGSLKIFRR</sequence>
<evidence type="ECO:0000256" key="1">
    <source>
        <dbReference type="SAM" id="Phobius"/>
    </source>
</evidence>
<dbReference type="InParanoid" id="H1Z2Q2"/>
<keyword evidence="3" id="KW-1185">Reference proteome</keyword>
<keyword evidence="1" id="KW-0472">Membrane</keyword>
<dbReference type="EMBL" id="CM001436">
    <property type="protein sequence ID" value="EHQ36455.1"/>
    <property type="molecule type" value="Genomic_DNA"/>
</dbReference>
<dbReference type="RefSeq" id="WP_004078746.1">
    <property type="nucleotide sequence ID" value="NZ_CM001436.1"/>
</dbReference>
<dbReference type="HOGENOM" id="CLU_2177868_0_0_2"/>
<organism evidence="2 3">
    <name type="scientific">Methanoplanus limicola DSM 2279</name>
    <dbReference type="NCBI Taxonomy" id="937775"/>
    <lineage>
        <taxon>Archaea</taxon>
        <taxon>Methanobacteriati</taxon>
        <taxon>Methanobacteriota</taxon>
        <taxon>Stenosarchaea group</taxon>
        <taxon>Methanomicrobia</taxon>
        <taxon>Methanomicrobiales</taxon>
        <taxon>Methanomicrobiaceae</taxon>
        <taxon>Methanoplanus</taxon>
    </lineage>
</organism>
<dbReference type="Proteomes" id="UP000005741">
    <property type="component" value="Chromosome"/>
</dbReference>
<evidence type="ECO:0000313" key="3">
    <source>
        <dbReference type="Proteomes" id="UP000005741"/>
    </source>
</evidence>
<dbReference type="OrthoDB" id="126369at2157"/>
<proteinExistence type="predicted"/>
<protein>
    <submittedName>
        <fullName evidence="2">Uncharacterized protein</fullName>
    </submittedName>
</protein>
<keyword evidence="1" id="KW-0812">Transmembrane</keyword>
<feature type="transmembrane region" description="Helical" evidence="1">
    <location>
        <begin position="76"/>
        <end position="97"/>
    </location>
</feature>
<reference evidence="2 3" key="1">
    <citation type="submission" date="2011-10" db="EMBL/GenBank/DDBJ databases">
        <title>The Improved High-Quality Draft genome of Methanoplanus limicola DSM 2279.</title>
        <authorList>
            <consortium name="US DOE Joint Genome Institute (JGI-PGF)"/>
            <person name="Lucas S."/>
            <person name="Copeland A."/>
            <person name="Lapidus A."/>
            <person name="Glavina del Rio T."/>
            <person name="Dalin E."/>
            <person name="Tice H."/>
            <person name="Bruce D."/>
            <person name="Goodwin L."/>
            <person name="Pitluck S."/>
            <person name="Peters L."/>
            <person name="Mikhailova N."/>
            <person name="Lu M."/>
            <person name="Kyrpides N."/>
            <person name="Mavromatis K."/>
            <person name="Ivanova N."/>
            <person name="Markowitz V."/>
            <person name="Cheng J.-F."/>
            <person name="Hugenholtz P."/>
            <person name="Woyke T."/>
            <person name="Wu D."/>
            <person name="Wirth R."/>
            <person name="Brambilla E.-M."/>
            <person name="Klenk H.-P."/>
            <person name="Eisen J.A."/>
        </authorList>
    </citation>
    <scope>NUCLEOTIDE SEQUENCE [LARGE SCALE GENOMIC DNA]</scope>
    <source>
        <strain evidence="2 3">DSM 2279</strain>
    </source>
</reference>